<dbReference type="GO" id="GO:0005737">
    <property type="term" value="C:cytoplasm"/>
    <property type="evidence" value="ECO:0007669"/>
    <property type="project" value="UniProtKB-SubCell"/>
</dbReference>
<dbReference type="CDD" id="cd10845">
    <property type="entry name" value="DSRM_RNAse_III_family"/>
    <property type="match status" value="1"/>
</dbReference>
<dbReference type="AlphaFoldDB" id="A0A0W8FZL8"/>
<evidence type="ECO:0000259" key="17">
    <source>
        <dbReference type="PROSITE" id="PS50142"/>
    </source>
</evidence>
<dbReference type="SUPFAM" id="SSF54768">
    <property type="entry name" value="dsRNA-binding domain-like"/>
    <property type="match status" value="1"/>
</dbReference>
<dbReference type="InterPro" id="IPR011907">
    <property type="entry name" value="RNase_III"/>
</dbReference>
<evidence type="ECO:0000256" key="11">
    <source>
        <dbReference type="ARBA" id="ARBA00022723"/>
    </source>
</evidence>
<evidence type="ECO:0000256" key="2">
    <source>
        <dbReference type="ARBA" id="ARBA00004496"/>
    </source>
</evidence>
<keyword evidence="10" id="KW-0540">Nuclease</keyword>
<evidence type="ECO:0000259" key="16">
    <source>
        <dbReference type="PROSITE" id="PS50137"/>
    </source>
</evidence>
<comment type="similarity">
    <text evidence="3">Belongs to the ribonuclease III family.</text>
</comment>
<keyword evidence="8" id="KW-0507">mRNA processing</keyword>
<evidence type="ECO:0000256" key="10">
    <source>
        <dbReference type="ARBA" id="ARBA00022722"/>
    </source>
</evidence>
<dbReference type="GO" id="GO:0046872">
    <property type="term" value="F:metal ion binding"/>
    <property type="evidence" value="ECO:0007669"/>
    <property type="project" value="UniProtKB-KW"/>
</dbReference>
<dbReference type="SMART" id="SM00535">
    <property type="entry name" value="RIBOc"/>
    <property type="match status" value="1"/>
</dbReference>
<evidence type="ECO:0000256" key="9">
    <source>
        <dbReference type="ARBA" id="ARBA00022694"/>
    </source>
</evidence>
<dbReference type="CDD" id="cd00593">
    <property type="entry name" value="RIBOc"/>
    <property type="match status" value="1"/>
</dbReference>
<feature type="domain" description="RNase III" evidence="17">
    <location>
        <begin position="32"/>
        <end position="160"/>
    </location>
</feature>
<evidence type="ECO:0000256" key="4">
    <source>
        <dbReference type="ARBA" id="ARBA00011738"/>
    </source>
</evidence>
<dbReference type="HAMAP" id="MF_00104">
    <property type="entry name" value="RNase_III"/>
    <property type="match status" value="1"/>
</dbReference>
<dbReference type="PANTHER" id="PTHR11207">
    <property type="entry name" value="RIBONUCLEASE III"/>
    <property type="match status" value="1"/>
</dbReference>
<dbReference type="PROSITE" id="PS50142">
    <property type="entry name" value="RNASE_3_2"/>
    <property type="match status" value="1"/>
</dbReference>
<dbReference type="GO" id="GO:0006397">
    <property type="term" value="P:mRNA processing"/>
    <property type="evidence" value="ECO:0007669"/>
    <property type="project" value="UniProtKB-KW"/>
</dbReference>
<dbReference type="InterPro" id="IPR036389">
    <property type="entry name" value="RNase_III_sf"/>
</dbReference>
<keyword evidence="9" id="KW-0819">tRNA processing</keyword>
<dbReference type="SUPFAM" id="SSF69065">
    <property type="entry name" value="RNase III domain-like"/>
    <property type="match status" value="1"/>
</dbReference>
<evidence type="ECO:0000256" key="1">
    <source>
        <dbReference type="ARBA" id="ARBA00000109"/>
    </source>
</evidence>
<evidence type="ECO:0000256" key="3">
    <source>
        <dbReference type="ARBA" id="ARBA00010183"/>
    </source>
</evidence>
<dbReference type="Gene3D" id="1.10.1520.10">
    <property type="entry name" value="Ribonuclease III domain"/>
    <property type="match status" value="1"/>
</dbReference>
<comment type="subunit">
    <text evidence="4">Homodimer.</text>
</comment>
<dbReference type="PROSITE" id="PS50137">
    <property type="entry name" value="DS_RBD"/>
    <property type="match status" value="1"/>
</dbReference>
<evidence type="ECO:0000256" key="12">
    <source>
        <dbReference type="ARBA" id="ARBA00022759"/>
    </source>
</evidence>
<keyword evidence="15" id="KW-0694">RNA-binding</keyword>
<dbReference type="FunFam" id="3.30.160.20:FF:000003">
    <property type="entry name" value="Ribonuclease 3"/>
    <property type="match status" value="1"/>
</dbReference>
<dbReference type="GO" id="GO:0003725">
    <property type="term" value="F:double-stranded RNA binding"/>
    <property type="evidence" value="ECO:0007669"/>
    <property type="project" value="TreeGrafter"/>
</dbReference>
<dbReference type="Pfam" id="PF14622">
    <property type="entry name" value="Ribonucleas_3_3"/>
    <property type="match status" value="1"/>
</dbReference>
<dbReference type="EC" id="3.1.26.3" evidence="5"/>
<dbReference type="Gene3D" id="3.30.160.20">
    <property type="match status" value="1"/>
</dbReference>
<feature type="domain" description="DRBM" evidence="16">
    <location>
        <begin position="187"/>
        <end position="256"/>
    </location>
</feature>
<evidence type="ECO:0000256" key="15">
    <source>
        <dbReference type="ARBA" id="ARBA00022884"/>
    </source>
</evidence>
<dbReference type="GO" id="GO:0008033">
    <property type="term" value="P:tRNA processing"/>
    <property type="evidence" value="ECO:0007669"/>
    <property type="project" value="UniProtKB-KW"/>
</dbReference>
<organism evidence="18">
    <name type="scientific">hydrocarbon metagenome</name>
    <dbReference type="NCBI Taxonomy" id="938273"/>
    <lineage>
        <taxon>unclassified sequences</taxon>
        <taxon>metagenomes</taxon>
        <taxon>ecological metagenomes</taxon>
    </lineage>
</organism>
<sequence length="256" mass="29075">MVQFFTRIKSFFSRNKFHSPEKKLEKIVIEKTKQIEKFFGFKINNPQYFIKALTHRSYLEVIPQLSKSNERLEFLGDSVLGLVVSDHLFETFEDEEEGFLTKYRALMVDRDALAKAASDMGLKNFILYDTRFVNGSDSGIKTILADALEAIIGAIYLDQGFQTAQRVINKWIIEPNTIDGSLPPDKNFKGRLLESSHAKNLGSPFYKVIKEEGPEHDKKFTVEVYVDGKNYGIGEGKSKKTAEQAAAKAALEIFDK</sequence>
<dbReference type="InterPro" id="IPR014720">
    <property type="entry name" value="dsRBD_dom"/>
</dbReference>
<accession>A0A0W8FZL8</accession>
<dbReference type="Pfam" id="PF00035">
    <property type="entry name" value="dsrm"/>
    <property type="match status" value="1"/>
</dbReference>
<evidence type="ECO:0000313" key="18">
    <source>
        <dbReference type="EMBL" id="KUG26346.1"/>
    </source>
</evidence>
<evidence type="ECO:0000256" key="6">
    <source>
        <dbReference type="ARBA" id="ARBA00022490"/>
    </source>
</evidence>
<keyword evidence="7" id="KW-0698">rRNA processing</keyword>
<comment type="caution">
    <text evidence="18">The sequence shown here is derived from an EMBL/GenBank/DDBJ whole genome shotgun (WGS) entry which is preliminary data.</text>
</comment>
<dbReference type="GO" id="GO:0004525">
    <property type="term" value="F:ribonuclease III activity"/>
    <property type="evidence" value="ECO:0007669"/>
    <property type="project" value="UniProtKB-EC"/>
</dbReference>
<comment type="subcellular location">
    <subcellularLocation>
        <location evidence="2">Cytoplasm</location>
    </subcellularLocation>
</comment>
<dbReference type="FunFam" id="1.10.1520.10:FF:000001">
    <property type="entry name" value="Ribonuclease 3"/>
    <property type="match status" value="1"/>
</dbReference>
<dbReference type="NCBIfam" id="TIGR02191">
    <property type="entry name" value="RNaseIII"/>
    <property type="match status" value="1"/>
</dbReference>
<evidence type="ECO:0000256" key="5">
    <source>
        <dbReference type="ARBA" id="ARBA00012177"/>
    </source>
</evidence>
<name>A0A0W8FZL8_9ZZZZ</name>
<keyword evidence="12" id="KW-0255">Endonuclease</keyword>
<reference evidence="18" key="1">
    <citation type="journal article" date="2015" name="Proc. Natl. Acad. Sci. U.S.A.">
        <title>Networks of energetic and metabolic interactions define dynamics in microbial communities.</title>
        <authorList>
            <person name="Embree M."/>
            <person name="Liu J.K."/>
            <person name="Al-Bassam M.M."/>
            <person name="Zengler K."/>
        </authorList>
    </citation>
    <scope>NUCLEOTIDE SEQUENCE</scope>
</reference>
<dbReference type="GO" id="GO:0010468">
    <property type="term" value="P:regulation of gene expression"/>
    <property type="evidence" value="ECO:0007669"/>
    <property type="project" value="TreeGrafter"/>
</dbReference>
<keyword evidence="14" id="KW-0460">Magnesium</keyword>
<keyword evidence="11" id="KW-0479">Metal-binding</keyword>
<dbReference type="PANTHER" id="PTHR11207:SF0">
    <property type="entry name" value="RIBONUCLEASE 3"/>
    <property type="match status" value="1"/>
</dbReference>
<dbReference type="InterPro" id="IPR000999">
    <property type="entry name" value="RNase_III_dom"/>
</dbReference>
<dbReference type="GO" id="GO:0006364">
    <property type="term" value="P:rRNA processing"/>
    <property type="evidence" value="ECO:0007669"/>
    <property type="project" value="UniProtKB-KW"/>
</dbReference>
<keyword evidence="6" id="KW-0963">Cytoplasm</keyword>
<proteinExistence type="inferred from homology"/>
<evidence type="ECO:0000256" key="14">
    <source>
        <dbReference type="ARBA" id="ARBA00022842"/>
    </source>
</evidence>
<evidence type="ECO:0000256" key="8">
    <source>
        <dbReference type="ARBA" id="ARBA00022664"/>
    </source>
</evidence>
<dbReference type="EMBL" id="LNQE01000481">
    <property type="protein sequence ID" value="KUG26346.1"/>
    <property type="molecule type" value="Genomic_DNA"/>
</dbReference>
<dbReference type="GO" id="GO:0042802">
    <property type="term" value="F:identical protein binding"/>
    <property type="evidence" value="ECO:0007669"/>
    <property type="project" value="UniProtKB-ARBA"/>
</dbReference>
<protein>
    <recommendedName>
        <fullName evidence="5">ribonuclease III</fullName>
        <ecNumber evidence="5">3.1.26.3</ecNumber>
    </recommendedName>
</protein>
<keyword evidence="13 18" id="KW-0378">Hydrolase</keyword>
<evidence type="ECO:0000256" key="7">
    <source>
        <dbReference type="ARBA" id="ARBA00022552"/>
    </source>
</evidence>
<evidence type="ECO:0000256" key="13">
    <source>
        <dbReference type="ARBA" id="ARBA00022801"/>
    </source>
</evidence>
<dbReference type="PROSITE" id="PS00517">
    <property type="entry name" value="RNASE_3_1"/>
    <property type="match status" value="1"/>
</dbReference>
<dbReference type="SMART" id="SM00358">
    <property type="entry name" value="DSRM"/>
    <property type="match status" value="1"/>
</dbReference>
<comment type="catalytic activity">
    <reaction evidence="1">
        <text>Endonucleolytic cleavage to 5'-phosphomonoester.</text>
        <dbReference type="EC" id="3.1.26.3"/>
    </reaction>
</comment>
<gene>
    <name evidence="18" type="ORF">ASZ90_003816</name>
</gene>